<dbReference type="InterPro" id="IPR051691">
    <property type="entry name" value="Metab_Enz_Cyan_OpOx_G3PDH"/>
</dbReference>
<dbReference type="Proteomes" id="UP000214880">
    <property type="component" value="Unassembled WGS sequence"/>
</dbReference>
<dbReference type="PANTHER" id="PTHR42949">
    <property type="entry name" value="ANAEROBIC GLYCEROL-3-PHOSPHATE DEHYDROGENASE SUBUNIT B"/>
    <property type="match status" value="1"/>
</dbReference>
<dbReference type="Gene3D" id="1.10.10.1100">
    <property type="entry name" value="BFD-like [2Fe-2S]-binding domain"/>
    <property type="match status" value="1"/>
</dbReference>
<dbReference type="EMBL" id="FNHB01000001">
    <property type="protein sequence ID" value="SDL70041.1"/>
    <property type="molecule type" value="Genomic_DNA"/>
</dbReference>
<dbReference type="Pfam" id="PF17806">
    <property type="entry name" value="SO_alpha_A3"/>
    <property type="match status" value="1"/>
</dbReference>
<keyword evidence="1" id="KW-0560">Oxidoreductase</keyword>
<organism evidence="3 4">
    <name type="scientific">Dendrosporobacter quercicolus</name>
    <dbReference type="NCBI Taxonomy" id="146817"/>
    <lineage>
        <taxon>Bacteria</taxon>
        <taxon>Bacillati</taxon>
        <taxon>Bacillota</taxon>
        <taxon>Negativicutes</taxon>
        <taxon>Selenomonadales</taxon>
        <taxon>Sporomusaceae</taxon>
        <taxon>Dendrosporobacter</taxon>
    </lineage>
</organism>
<dbReference type="STRING" id="146817.SAMN04488502_101596"/>
<proteinExistence type="predicted"/>
<accession>A0A1G9M7X1</accession>
<sequence>MRADDTIICRCEDITLGEIRAQIAQGKHTLEEIKRACRAGMGPCQGRTCSLLIASEIARATGKSIADIPFSKVRPPTAPIKMASLLGGDKHD</sequence>
<dbReference type="OrthoDB" id="9801699at2"/>
<dbReference type="CDD" id="cd19946">
    <property type="entry name" value="GlpA-like_Fer2_BFD-like"/>
    <property type="match status" value="1"/>
</dbReference>
<protein>
    <submittedName>
        <fullName evidence="3">BFD-like [2Fe-2S] binding domain-containing protein</fullName>
    </submittedName>
</protein>
<dbReference type="RefSeq" id="WP_092068105.1">
    <property type="nucleotide sequence ID" value="NZ_FNHB01000001.1"/>
</dbReference>
<evidence type="ECO:0000313" key="4">
    <source>
        <dbReference type="Proteomes" id="UP000214880"/>
    </source>
</evidence>
<dbReference type="InterPro" id="IPR041117">
    <property type="entry name" value="SoxA_A3"/>
</dbReference>
<gene>
    <name evidence="3" type="ORF">SAMN04488502_101596</name>
</gene>
<dbReference type="InterPro" id="IPR041854">
    <property type="entry name" value="BFD-like_2Fe2S-bd_dom_sf"/>
</dbReference>
<evidence type="ECO:0000256" key="1">
    <source>
        <dbReference type="ARBA" id="ARBA00023002"/>
    </source>
</evidence>
<reference evidence="3 4" key="1">
    <citation type="submission" date="2016-10" db="EMBL/GenBank/DDBJ databases">
        <authorList>
            <person name="de Groot N.N."/>
        </authorList>
    </citation>
    <scope>NUCLEOTIDE SEQUENCE [LARGE SCALE GENOMIC DNA]</scope>
    <source>
        <strain evidence="3 4">DSM 1736</strain>
    </source>
</reference>
<dbReference type="AlphaFoldDB" id="A0A1G9M7X1"/>
<dbReference type="PANTHER" id="PTHR42949:SF3">
    <property type="entry name" value="ANAEROBIC GLYCEROL-3-PHOSPHATE DEHYDROGENASE SUBUNIT B"/>
    <property type="match status" value="1"/>
</dbReference>
<feature type="domain" description="SoxA A3" evidence="2">
    <location>
        <begin position="8"/>
        <end position="85"/>
    </location>
</feature>
<keyword evidence="4" id="KW-1185">Reference proteome</keyword>
<evidence type="ECO:0000259" key="2">
    <source>
        <dbReference type="Pfam" id="PF17806"/>
    </source>
</evidence>
<dbReference type="GO" id="GO:0016491">
    <property type="term" value="F:oxidoreductase activity"/>
    <property type="evidence" value="ECO:0007669"/>
    <property type="project" value="UniProtKB-KW"/>
</dbReference>
<evidence type="ECO:0000313" key="3">
    <source>
        <dbReference type="EMBL" id="SDL70041.1"/>
    </source>
</evidence>
<name>A0A1G9M7X1_9FIRM</name>